<evidence type="ECO:0000313" key="2">
    <source>
        <dbReference type="WBParaSite" id="JU765_v2.g8394.t1"/>
    </source>
</evidence>
<dbReference type="WBParaSite" id="JU765_v2.g8394.t1">
    <property type="protein sequence ID" value="JU765_v2.g8394.t1"/>
    <property type="gene ID" value="JU765_v2.g8394"/>
</dbReference>
<proteinExistence type="predicted"/>
<sequence>MFKITLPEVTFAKFDPRQDEVLQKFNYNKFFRRCLESGVYQHEEGRRGRVNDGFFRGFFDDAYVVPKTGALDEMYRLLSRSNMIGNQEMQIIYDGSLLDNAVKRQELSAWMNLNQIRGLVTDLKTDEIASVTESQLIFGTNGSVSALETGILEMAQAIFLMPYSRPKYWVCVQGEDVFRIQNHVSDAIQTQLRDCKTFLLHGNISVDMDLLESLDASGVQYSKLVQNPNELVIILPGAFAQSVDSGFNVAEKCHFFMPGTIEFARRRQTCLCPSRMSKFDLQAYPGWQPFLSLMKTGVVAMLNAKRKPLIRDESNQNERTLCNLPNESCDLPSAVTTQQNLQTNEGEHHPIIDFNDVGAASTPRNGTSAALNNDGVEVGTQDIQLVPETQLVERVPENENVLPENGNVLPENGNVLPENGNALPENGNALPENGNALPVPIGEDDDDPSNQQRLCEQMLLLKNQQAKRDKYKEARSAAQRAYRERKKLQQLQDGSLPPKRLKSQQTPVQYVSYWFSQKLRALTRKKMDRIAALTLAELHMDPDCIATEAAARQQAEEDEYMLLRQREVFNVLLEWFGEENIADRLVEGYQGLGIARDFINHEKKVDMIRFKGFLQKVRAHDIDTFWENLIKDRDAWDKFFDG</sequence>
<organism evidence="1 2">
    <name type="scientific">Panagrolaimus sp. JU765</name>
    <dbReference type="NCBI Taxonomy" id="591449"/>
    <lineage>
        <taxon>Eukaryota</taxon>
        <taxon>Metazoa</taxon>
        <taxon>Ecdysozoa</taxon>
        <taxon>Nematoda</taxon>
        <taxon>Chromadorea</taxon>
        <taxon>Rhabditida</taxon>
        <taxon>Tylenchina</taxon>
        <taxon>Panagrolaimomorpha</taxon>
        <taxon>Panagrolaimoidea</taxon>
        <taxon>Panagrolaimidae</taxon>
        <taxon>Panagrolaimus</taxon>
    </lineage>
</organism>
<reference evidence="2" key="1">
    <citation type="submission" date="2022-11" db="UniProtKB">
        <authorList>
            <consortium name="WormBaseParasite"/>
        </authorList>
    </citation>
    <scope>IDENTIFICATION</scope>
</reference>
<evidence type="ECO:0000313" key="1">
    <source>
        <dbReference type="Proteomes" id="UP000887576"/>
    </source>
</evidence>
<accession>A0AC34RMT1</accession>
<dbReference type="Proteomes" id="UP000887576">
    <property type="component" value="Unplaced"/>
</dbReference>
<protein>
    <submittedName>
        <fullName evidence="2">JmjC domain-containing protein</fullName>
    </submittedName>
</protein>
<name>A0AC34RMT1_9BILA</name>